<keyword evidence="4" id="KW-0732">Signal</keyword>
<dbReference type="InterPro" id="IPR023346">
    <property type="entry name" value="Lysozyme-like_dom_sf"/>
</dbReference>
<feature type="chain" id="PRO_5001774107" evidence="4">
    <location>
        <begin position="22"/>
        <end position="330"/>
    </location>
</feature>
<dbReference type="SUPFAM" id="SSF53955">
    <property type="entry name" value="Lysozyme-like"/>
    <property type="match status" value="1"/>
</dbReference>
<evidence type="ECO:0000256" key="4">
    <source>
        <dbReference type="SAM" id="SignalP"/>
    </source>
</evidence>
<dbReference type="PANTHER" id="PTHR37423">
    <property type="entry name" value="SOLUBLE LYTIC MUREIN TRANSGLYCOSYLASE-RELATED"/>
    <property type="match status" value="1"/>
</dbReference>
<dbReference type="AlphaFoldDB" id="A0A084E220"/>
<dbReference type="eggNOG" id="COG0741">
    <property type="taxonomic scope" value="Bacteria"/>
</dbReference>
<dbReference type="PATRIC" id="fig|13690.10.peg.5467"/>
<protein>
    <submittedName>
        <fullName evidence="6">Transglycosylase SLT domain protein</fullName>
    </submittedName>
</protein>
<evidence type="ECO:0000313" key="6">
    <source>
        <dbReference type="EMBL" id="KEZ12012.1"/>
    </source>
</evidence>
<evidence type="ECO:0000256" key="1">
    <source>
        <dbReference type="ARBA" id="ARBA00007734"/>
    </source>
</evidence>
<sequence>MRSYLLCGVAILMGSASMLQAAPQDRKAVRSVQLISMTGATPAPASAESPGPDAGRGVETKPSVDIGVVLGEFRVHDLSRRWVEFQMANSFTPRTPSAAQAAADDDDPFAHVGVAQLGAAPVAGYTIPSVSSMPIPAWMRGGPVFAAAVNRYVPGCIAAGYRPSGFLTADTEYRRQNYYSMMSNIACQYGIPVGLFDAMIIRESRYQSGVYSPKNAFGLTQLMPDTAVGLGVNRYNVADNLRGGAKYLREQLDRFGQYHLALAAYNAGPGRVRNGLVPRIAETQAYVDDILLNWSRLSGLSRVGTVQTPSSPAPSVQRARFGRSATVSTF</sequence>
<organism evidence="6 7">
    <name type="scientific">Sphingobium yanoikuyae</name>
    <name type="common">Sphingomonas yanoikuyae</name>
    <dbReference type="NCBI Taxonomy" id="13690"/>
    <lineage>
        <taxon>Bacteria</taxon>
        <taxon>Pseudomonadati</taxon>
        <taxon>Pseudomonadota</taxon>
        <taxon>Alphaproteobacteria</taxon>
        <taxon>Sphingomonadales</taxon>
        <taxon>Sphingomonadaceae</taxon>
        <taxon>Sphingobium</taxon>
    </lineage>
</organism>
<dbReference type="Pfam" id="PF01464">
    <property type="entry name" value="SLT"/>
    <property type="match status" value="1"/>
</dbReference>
<dbReference type="PANTHER" id="PTHR37423:SF2">
    <property type="entry name" value="MEMBRANE-BOUND LYTIC MUREIN TRANSGLYCOSYLASE C"/>
    <property type="match status" value="1"/>
</dbReference>
<proteinExistence type="inferred from homology"/>
<gene>
    <name evidence="6" type="ORF">CP98_05276</name>
</gene>
<evidence type="ECO:0000313" key="7">
    <source>
        <dbReference type="Proteomes" id="UP000028534"/>
    </source>
</evidence>
<feature type="domain" description="Transglycosylase SLT" evidence="5">
    <location>
        <begin position="183"/>
        <end position="274"/>
    </location>
</feature>
<evidence type="ECO:0000256" key="2">
    <source>
        <dbReference type="ARBA" id="ARBA00009387"/>
    </source>
</evidence>
<dbReference type="RefSeq" id="WP_037523436.1">
    <property type="nucleotide sequence ID" value="NZ_JGVR01000082.1"/>
</dbReference>
<dbReference type="InterPro" id="IPR008258">
    <property type="entry name" value="Transglycosylase_SLT_dom_1"/>
</dbReference>
<comment type="similarity">
    <text evidence="2">Belongs to the virb1 family.</text>
</comment>
<dbReference type="CDD" id="cd00254">
    <property type="entry name" value="LT-like"/>
    <property type="match status" value="1"/>
</dbReference>
<comment type="caution">
    <text evidence="6">The sequence shown here is derived from an EMBL/GenBank/DDBJ whole genome shotgun (WGS) entry which is preliminary data.</text>
</comment>
<feature type="region of interest" description="Disordered" evidence="3">
    <location>
        <begin position="40"/>
        <end position="60"/>
    </location>
</feature>
<evidence type="ECO:0000259" key="5">
    <source>
        <dbReference type="Pfam" id="PF01464"/>
    </source>
</evidence>
<name>A0A084E220_SPHYA</name>
<comment type="similarity">
    <text evidence="1">Belongs to the transglycosylase Slt family.</text>
</comment>
<reference evidence="6 7" key="1">
    <citation type="submission" date="2014-03" db="EMBL/GenBank/DDBJ databases">
        <title>Genome sequence of Sphingobium yanoikuyae B1.</title>
        <authorList>
            <person name="Gan H.M."/>
            <person name="Gan H.Y."/>
            <person name="Savka M.A."/>
        </authorList>
    </citation>
    <scope>NUCLEOTIDE SEQUENCE [LARGE SCALE GENOMIC DNA]</scope>
    <source>
        <strain evidence="6 7">B1</strain>
    </source>
</reference>
<dbReference type="Proteomes" id="UP000028534">
    <property type="component" value="Unassembled WGS sequence"/>
</dbReference>
<dbReference type="Gene3D" id="1.10.530.10">
    <property type="match status" value="1"/>
</dbReference>
<evidence type="ECO:0000256" key="3">
    <source>
        <dbReference type="SAM" id="MobiDB-lite"/>
    </source>
</evidence>
<accession>A0A084E220</accession>
<dbReference type="EMBL" id="JGVR01000082">
    <property type="protein sequence ID" value="KEZ12012.1"/>
    <property type="molecule type" value="Genomic_DNA"/>
</dbReference>
<feature type="signal peptide" evidence="4">
    <location>
        <begin position="1"/>
        <end position="21"/>
    </location>
</feature>